<sequence>MFSTRALLPAACLILPHAALAQVTADEIWAAWQDGGPGVTTTAKVDRDGSDLSLADLSVEIADDDGGRTVLAIDRVEMTDRSDGTVAIRVPGSATISRDDMPDVAVILDLETTEVTVSRADGTLSYDALSPTLPLRVEGPELPAPIEALVNGAETTLELAPDALTVSSRSEGVGVTGLFPGDSGTVNFQLVTGPSEGTTRAETVAGLFASGGESGAGAFEAEQSTQDILVRLTGGLGGGAEAVELAIAETSIATRSAPARQGTEGTLGGVELSAALAPGAPVQVLGTLDRLEWSGTIPGVAAEDEQTELGLSLSVDALAPSETAWETFDPSGFLARTPLNLTAEISGTGQLVHPGLPVPLAYELSELTLETLSLSALGASITGGGSVTAPLDPPARSGQLSFIGTGLLELIGDLGQTGLLPPGQDVGARMGLMFLTEPEPDGEGLRSDVTFGPDGAISVNGTRLR</sequence>
<dbReference type="Proteomes" id="UP000199372">
    <property type="component" value="Unassembled WGS sequence"/>
</dbReference>
<accession>A0A1H8L222</accession>
<keyword evidence="3" id="KW-1185">Reference proteome</keyword>
<reference evidence="3" key="1">
    <citation type="submission" date="2016-10" db="EMBL/GenBank/DDBJ databases">
        <authorList>
            <person name="Varghese N."/>
            <person name="Submissions S."/>
        </authorList>
    </citation>
    <scope>NUCLEOTIDE SEQUENCE [LARGE SCALE GENOMIC DNA]</scope>
    <source>
        <strain evidence="3">DSM 26893</strain>
    </source>
</reference>
<gene>
    <name evidence="2" type="ORF">SAMN04488011_10944</name>
</gene>
<evidence type="ECO:0008006" key="4">
    <source>
        <dbReference type="Google" id="ProtNLM"/>
    </source>
</evidence>
<dbReference type="OrthoDB" id="7791409at2"/>
<evidence type="ECO:0000313" key="3">
    <source>
        <dbReference type="Proteomes" id="UP000199372"/>
    </source>
</evidence>
<protein>
    <recommendedName>
        <fullName evidence="4">DUF2125 domain-containing protein</fullName>
    </recommendedName>
</protein>
<evidence type="ECO:0000256" key="1">
    <source>
        <dbReference type="SAM" id="SignalP"/>
    </source>
</evidence>
<evidence type="ECO:0000313" key="2">
    <source>
        <dbReference type="EMBL" id="SEN99177.1"/>
    </source>
</evidence>
<proteinExistence type="predicted"/>
<name>A0A1H8L222_9RHOB</name>
<keyword evidence="1" id="KW-0732">Signal</keyword>
<organism evidence="2 3">
    <name type="scientific">Palleronia pelagia</name>
    <dbReference type="NCBI Taxonomy" id="387096"/>
    <lineage>
        <taxon>Bacteria</taxon>
        <taxon>Pseudomonadati</taxon>
        <taxon>Pseudomonadota</taxon>
        <taxon>Alphaproteobacteria</taxon>
        <taxon>Rhodobacterales</taxon>
        <taxon>Roseobacteraceae</taxon>
        <taxon>Palleronia</taxon>
    </lineage>
</organism>
<feature type="chain" id="PRO_5011525622" description="DUF2125 domain-containing protein" evidence="1">
    <location>
        <begin position="22"/>
        <end position="465"/>
    </location>
</feature>
<feature type="signal peptide" evidence="1">
    <location>
        <begin position="1"/>
        <end position="21"/>
    </location>
</feature>
<dbReference type="EMBL" id="FOCM01000009">
    <property type="protein sequence ID" value="SEN99177.1"/>
    <property type="molecule type" value="Genomic_DNA"/>
</dbReference>
<dbReference type="AlphaFoldDB" id="A0A1H8L222"/>